<dbReference type="Pfam" id="PF08534">
    <property type="entry name" value="Redoxin"/>
    <property type="match status" value="1"/>
</dbReference>
<dbReference type="InterPro" id="IPR013766">
    <property type="entry name" value="Thioredoxin_domain"/>
</dbReference>
<evidence type="ECO:0000313" key="6">
    <source>
        <dbReference type="EMBL" id="KEQ13926.1"/>
    </source>
</evidence>
<dbReference type="PANTHER" id="PTHR10430:SF16">
    <property type="entry name" value="PEROXIREDOXIN-5, MITOCHONDRIAL"/>
    <property type="match status" value="1"/>
</dbReference>
<evidence type="ECO:0000256" key="4">
    <source>
        <dbReference type="RuleBase" id="RU366011"/>
    </source>
</evidence>
<comment type="function">
    <text evidence="4">Thiol-specific peroxidase that catalyzes the reduction of hydrogen peroxide and organic hydroperoxides to water and alcohols, respectively. Plays a role in cell protection against oxidative stress by detoxifying peroxides.</text>
</comment>
<dbReference type="PROSITE" id="PS51352">
    <property type="entry name" value="THIOREDOXIN_2"/>
    <property type="match status" value="1"/>
</dbReference>
<dbReference type="eggNOG" id="COG0678">
    <property type="taxonomic scope" value="Bacteria"/>
</dbReference>
<dbReference type="RefSeq" id="WP_034877259.1">
    <property type="nucleotide sequence ID" value="NZ_JOKG01000003.1"/>
</dbReference>
<dbReference type="GO" id="GO:0005737">
    <property type="term" value="C:cytoplasm"/>
    <property type="evidence" value="ECO:0007669"/>
    <property type="project" value="TreeGrafter"/>
</dbReference>
<dbReference type="EMBL" id="JOKG01000003">
    <property type="protein sequence ID" value="KEQ13926.1"/>
    <property type="molecule type" value="Genomic_DNA"/>
</dbReference>
<keyword evidence="2 4" id="KW-0560">Oxidoreductase</keyword>
<sequence length="167" mass="18576">MSIEVGDHLPDITLHEYISETSKYDQVGPKAWRLPDLAHKKKVVVIGVVGAFMPVCTNSHLPGYLDMADDFKARGVDELWCISVNDPFVLHAWSESLNINGRMRMLGDGSAELVTLMDVTLDLSSRGMGVRADRFAMVVDNGEITHFYREETGCFCVTSAENVLKKL</sequence>
<dbReference type="Proteomes" id="UP000028006">
    <property type="component" value="Unassembled WGS sequence"/>
</dbReference>
<protein>
    <recommendedName>
        <fullName evidence="4">Glutathione-dependent peroxiredoxin</fullName>
        <ecNumber evidence="4">1.11.1.27</ecNumber>
    </recommendedName>
</protein>
<accession>A0A081N653</accession>
<dbReference type="GO" id="GO:0042744">
    <property type="term" value="P:hydrogen peroxide catabolic process"/>
    <property type="evidence" value="ECO:0007669"/>
    <property type="project" value="TreeGrafter"/>
</dbReference>
<comment type="caution">
    <text evidence="6">The sequence shown here is derived from an EMBL/GenBank/DDBJ whole genome shotgun (WGS) entry which is preliminary data.</text>
</comment>
<dbReference type="InterPro" id="IPR037944">
    <property type="entry name" value="PRX5-like"/>
</dbReference>
<keyword evidence="4" id="KW-0676">Redox-active center</keyword>
<proteinExistence type="inferred from homology"/>
<evidence type="ECO:0000259" key="5">
    <source>
        <dbReference type="PROSITE" id="PS51352"/>
    </source>
</evidence>
<dbReference type="GO" id="GO:0008379">
    <property type="term" value="F:thioredoxin peroxidase activity"/>
    <property type="evidence" value="ECO:0007669"/>
    <property type="project" value="InterPro"/>
</dbReference>
<evidence type="ECO:0000256" key="3">
    <source>
        <dbReference type="PIRSR" id="PIRSR637944-1"/>
    </source>
</evidence>
<dbReference type="SUPFAM" id="SSF52833">
    <property type="entry name" value="Thioredoxin-like"/>
    <property type="match status" value="1"/>
</dbReference>
<dbReference type="GO" id="GO:0034599">
    <property type="term" value="P:cellular response to oxidative stress"/>
    <property type="evidence" value="ECO:0007669"/>
    <property type="project" value="InterPro"/>
</dbReference>
<organism evidence="6 7">
    <name type="scientific">Endozoicomonas montiporae</name>
    <dbReference type="NCBI Taxonomy" id="1027273"/>
    <lineage>
        <taxon>Bacteria</taxon>
        <taxon>Pseudomonadati</taxon>
        <taxon>Pseudomonadota</taxon>
        <taxon>Gammaproteobacteria</taxon>
        <taxon>Oceanospirillales</taxon>
        <taxon>Endozoicomonadaceae</taxon>
        <taxon>Endozoicomonas</taxon>
    </lineage>
</organism>
<feature type="active site" description="Cysteine sulfenic acid (-SOH) intermediate" evidence="3">
    <location>
        <position position="56"/>
    </location>
</feature>
<dbReference type="InterPro" id="IPR013740">
    <property type="entry name" value="Redoxin"/>
</dbReference>
<comment type="similarity">
    <text evidence="4">Belongs to the peroxiredoxin family. Prx5 subfamily.</text>
</comment>
<evidence type="ECO:0000313" key="7">
    <source>
        <dbReference type="Proteomes" id="UP000028006"/>
    </source>
</evidence>
<keyword evidence="1 4" id="KW-0575">Peroxidase</keyword>
<reference evidence="6 7" key="1">
    <citation type="submission" date="2014-06" db="EMBL/GenBank/DDBJ databases">
        <title>Whole Genome Sequences of Three Symbiotic Endozoicomonas Bacteria.</title>
        <authorList>
            <person name="Neave M.J."/>
            <person name="Apprill A."/>
            <person name="Voolstra C.R."/>
        </authorList>
    </citation>
    <scope>NUCLEOTIDE SEQUENCE [LARGE SCALE GENOMIC DNA]</scope>
    <source>
        <strain evidence="6 7">LMG 24815</strain>
    </source>
</reference>
<dbReference type="PANTHER" id="PTHR10430">
    <property type="entry name" value="PEROXIREDOXIN"/>
    <property type="match status" value="1"/>
</dbReference>
<dbReference type="CDD" id="cd03013">
    <property type="entry name" value="PRX5_like"/>
    <property type="match status" value="1"/>
</dbReference>
<evidence type="ECO:0000256" key="2">
    <source>
        <dbReference type="ARBA" id="ARBA00023002"/>
    </source>
</evidence>
<name>A0A081N653_9GAMM</name>
<evidence type="ECO:0000256" key="1">
    <source>
        <dbReference type="ARBA" id="ARBA00022559"/>
    </source>
</evidence>
<dbReference type="AlphaFoldDB" id="A0A081N653"/>
<comment type="catalytic activity">
    <reaction evidence="4">
        <text>a hydroperoxide + 2 glutathione = an alcohol + glutathione disulfide + H2O</text>
        <dbReference type="Rhea" id="RHEA:62632"/>
        <dbReference type="ChEBI" id="CHEBI:15377"/>
        <dbReference type="ChEBI" id="CHEBI:30879"/>
        <dbReference type="ChEBI" id="CHEBI:35924"/>
        <dbReference type="ChEBI" id="CHEBI:57925"/>
        <dbReference type="ChEBI" id="CHEBI:58297"/>
        <dbReference type="EC" id="1.11.1.27"/>
    </reaction>
</comment>
<dbReference type="GO" id="GO:0045454">
    <property type="term" value="P:cell redox homeostasis"/>
    <property type="evidence" value="ECO:0007669"/>
    <property type="project" value="TreeGrafter"/>
</dbReference>
<feature type="domain" description="Thioredoxin" evidence="5">
    <location>
        <begin position="3"/>
        <end position="167"/>
    </location>
</feature>
<keyword evidence="7" id="KW-1185">Reference proteome</keyword>
<dbReference type="Gene3D" id="3.40.30.10">
    <property type="entry name" value="Glutaredoxin"/>
    <property type="match status" value="1"/>
</dbReference>
<gene>
    <name evidence="6" type="ORF">GZ77_16915</name>
</gene>
<dbReference type="EC" id="1.11.1.27" evidence="4"/>
<dbReference type="InterPro" id="IPR036249">
    <property type="entry name" value="Thioredoxin-like_sf"/>
</dbReference>
<keyword evidence="4" id="KW-0049">Antioxidant</keyword>